<evidence type="ECO:0000256" key="6">
    <source>
        <dbReference type="SAM" id="Phobius"/>
    </source>
</evidence>
<comment type="caution">
    <text evidence="8">The sequence shown here is derived from an EMBL/GenBank/DDBJ whole genome shotgun (WGS) entry which is preliminary data.</text>
</comment>
<dbReference type="Gene3D" id="3.40.1710.10">
    <property type="entry name" value="abc type-2 transporter like domain"/>
    <property type="match status" value="1"/>
</dbReference>
<feature type="transmembrane region" description="Helical" evidence="6">
    <location>
        <begin position="7"/>
        <end position="30"/>
    </location>
</feature>
<feature type="domain" description="ABC-2 type transporter transmembrane" evidence="7">
    <location>
        <begin position="12"/>
        <end position="346"/>
    </location>
</feature>
<keyword evidence="5 6" id="KW-0472">Membrane</keyword>
<evidence type="ECO:0000313" key="8">
    <source>
        <dbReference type="EMBL" id="RDU69715.1"/>
    </source>
</evidence>
<dbReference type="InterPro" id="IPR013525">
    <property type="entry name" value="ABC2_TM"/>
</dbReference>
<gene>
    <name evidence="8" type="ORF">CQA66_08890</name>
</gene>
<reference evidence="8 9" key="1">
    <citation type="submission" date="2018-04" db="EMBL/GenBank/DDBJ databases">
        <title>Novel Campyloabacter and Helicobacter Species and Strains.</title>
        <authorList>
            <person name="Mannion A.J."/>
            <person name="Shen Z."/>
            <person name="Fox J.G."/>
        </authorList>
    </citation>
    <scope>NUCLEOTIDE SEQUENCE [LARGE SCALE GENOMIC DNA]</scope>
    <source>
        <strain evidence="8 9">MIT 97-5075</strain>
    </source>
</reference>
<keyword evidence="9" id="KW-1185">Reference proteome</keyword>
<keyword evidence="3 6" id="KW-0812">Transmembrane</keyword>
<dbReference type="RefSeq" id="WP_115582654.1">
    <property type="nucleotide sequence ID" value="NZ_NXLW01000028.1"/>
</dbReference>
<feature type="transmembrane region" description="Helical" evidence="6">
    <location>
        <begin position="273"/>
        <end position="292"/>
    </location>
</feature>
<keyword evidence="4 6" id="KW-1133">Transmembrane helix</keyword>
<dbReference type="Proteomes" id="UP000256424">
    <property type="component" value="Unassembled WGS sequence"/>
</dbReference>
<accession>A0A3D8IXS1</accession>
<dbReference type="AlphaFoldDB" id="A0A3D8IXS1"/>
<name>A0A3D8IXS1_9HELI</name>
<keyword evidence="2" id="KW-1003">Cell membrane</keyword>
<feature type="transmembrane region" description="Helical" evidence="6">
    <location>
        <begin position="243"/>
        <end position="266"/>
    </location>
</feature>
<dbReference type="Pfam" id="PF12698">
    <property type="entry name" value="ABC2_membrane_3"/>
    <property type="match status" value="1"/>
</dbReference>
<feature type="transmembrane region" description="Helical" evidence="6">
    <location>
        <begin position="329"/>
        <end position="350"/>
    </location>
</feature>
<dbReference type="EMBL" id="NXLW01000028">
    <property type="protein sequence ID" value="RDU69715.1"/>
    <property type="molecule type" value="Genomic_DNA"/>
</dbReference>
<feature type="transmembrane region" description="Helical" evidence="6">
    <location>
        <begin position="176"/>
        <end position="197"/>
    </location>
</feature>
<evidence type="ECO:0000313" key="9">
    <source>
        <dbReference type="Proteomes" id="UP000256424"/>
    </source>
</evidence>
<dbReference type="PANTHER" id="PTHR30294:SF47">
    <property type="entry name" value="INNER MEMBRANE TRANSPORT PERMEASE YHHJ"/>
    <property type="match status" value="1"/>
</dbReference>
<evidence type="ECO:0000256" key="1">
    <source>
        <dbReference type="ARBA" id="ARBA00004651"/>
    </source>
</evidence>
<evidence type="ECO:0000256" key="3">
    <source>
        <dbReference type="ARBA" id="ARBA00022692"/>
    </source>
</evidence>
<comment type="subcellular location">
    <subcellularLocation>
        <location evidence="1">Cell membrane</location>
        <topology evidence="1">Multi-pass membrane protein</topology>
    </subcellularLocation>
</comment>
<dbReference type="InterPro" id="IPR051449">
    <property type="entry name" value="ABC-2_transporter_component"/>
</dbReference>
<dbReference type="PROSITE" id="PS51257">
    <property type="entry name" value="PROKAR_LIPOPROTEIN"/>
    <property type="match status" value="1"/>
</dbReference>
<organism evidence="8 9">
    <name type="scientific">Helicobacter aurati</name>
    <dbReference type="NCBI Taxonomy" id="137778"/>
    <lineage>
        <taxon>Bacteria</taxon>
        <taxon>Pseudomonadati</taxon>
        <taxon>Campylobacterota</taxon>
        <taxon>Epsilonproteobacteria</taxon>
        <taxon>Campylobacterales</taxon>
        <taxon>Helicobacteraceae</taxon>
        <taxon>Helicobacter</taxon>
    </lineage>
</organism>
<evidence type="ECO:0000256" key="2">
    <source>
        <dbReference type="ARBA" id="ARBA00022475"/>
    </source>
</evidence>
<evidence type="ECO:0000256" key="4">
    <source>
        <dbReference type="ARBA" id="ARBA00022989"/>
    </source>
</evidence>
<feature type="transmembrane region" description="Helical" evidence="6">
    <location>
        <begin position="298"/>
        <end position="317"/>
    </location>
</feature>
<feature type="transmembrane region" description="Helical" evidence="6">
    <location>
        <begin position="209"/>
        <end position="231"/>
    </location>
</feature>
<proteinExistence type="predicted"/>
<dbReference type="PANTHER" id="PTHR30294">
    <property type="entry name" value="MEMBRANE COMPONENT OF ABC TRANSPORTER YHHJ-RELATED"/>
    <property type="match status" value="1"/>
</dbReference>
<dbReference type="GO" id="GO:0140359">
    <property type="term" value="F:ABC-type transporter activity"/>
    <property type="evidence" value="ECO:0007669"/>
    <property type="project" value="InterPro"/>
</dbReference>
<sequence length="356" mass="39843">MKRFLLTYPFFCIIWGVLPVLMGCIAYSIFFHSIPTNLPIGIIDEDKSTASKELIFLTQSSPTLNIAQYYHSLSEAKEDISQAKIYGVVVIPKDFQTHIKRKIGSGVALYYNAQFVLIGKALNTTFLQVLTLFNAKNTIAANLAKDTNIIVAQAKALPIIPTIQAYFNPNNDYAQFLLTVILPCIWQILVAVGMLNLINNMPKNLNEILVKLIINVTLALLWGYSMLYTFLTLGYPMQGDINVILLGLLIFAIAISGIVICLQSILKDSAKSISVIAAYIAPSLAFAGITYPQNSMETFAAFWSNILPISYFMKLYLQQANYAMDIRYSLHTLVEMLPFLLFLLLGMGIYSMRLRK</sequence>
<evidence type="ECO:0000256" key="5">
    <source>
        <dbReference type="ARBA" id="ARBA00023136"/>
    </source>
</evidence>
<evidence type="ECO:0000259" key="7">
    <source>
        <dbReference type="Pfam" id="PF12698"/>
    </source>
</evidence>
<protein>
    <submittedName>
        <fullName evidence="8">ABC transporter permease</fullName>
    </submittedName>
</protein>
<dbReference type="GO" id="GO:0005886">
    <property type="term" value="C:plasma membrane"/>
    <property type="evidence" value="ECO:0007669"/>
    <property type="project" value="UniProtKB-SubCell"/>
</dbReference>